<dbReference type="GO" id="GO:0000381">
    <property type="term" value="P:regulation of alternative mRNA splicing, via spliceosome"/>
    <property type="evidence" value="ECO:0007669"/>
    <property type="project" value="TreeGrafter"/>
</dbReference>
<name>A0A2G8KTW5_STIJA</name>
<evidence type="ECO:0000313" key="5">
    <source>
        <dbReference type="Proteomes" id="UP000230750"/>
    </source>
</evidence>
<keyword evidence="1" id="KW-0694">RNA-binding</keyword>
<keyword evidence="5" id="KW-1185">Reference proteome</keyword>
<feature type="domain" description="K Homology" evidence="3">
    <location>
        <begin position="40"/>
        <end position="139"/>
    </location>
</feature>
<dbReference type="STRING" id="307972.A0A2G8KTW5"/>
<evidence type="ECO:0000259" key="3">
    <source>
        <dbReference type="SMART" id="SM00322"/>
    </source>
</evidence>
<proteinExistence type="predicted"/>
<accession>A0A2G8KTW5</accession>
<feature type="region of interest" description="Disordered" evidence="2">
    <location>
        <begin position="199"/>
        <end position="273"/>
    </location>
</feature>
<reference evidence="4 5" key="1">
    <citation type="journal article" date="2017" name="PLoS Biol.">
        <title>The sea cucumber genome provides insights into morphological evolution and visceral regeneration.</title>
        <authorList>
            <person name="Zhang X."/>
            <person name="Sun L."/>
            <person name="Yuan J."/>
            <person name="Sun Y."/>
            <person name="Gao Y."/>
            <person name="Zhang L."/>
            <person name="Li S."/>
            <person name="Dai H."/>
            <person name="Hamel J.F."/>
            <person name="Liu C."/>
            <person name="Yu Y."/>
            <person name="Liu S."/>
            <person name="Lin W."/>
            <person name="Guo K."/>
            <person name="Jin S."/>
            <person name="Xu P."/>
            <person name="Storey K.B."/>
            <person name="Huan P."/>
            <person name="Zhang T."/>
            <person name="Zhou Y."/>
            <person name="Zhang J."/>
            <person name="Lin C."/>
            <person name="Li X."/>
            <person name="Xing L."/>
            <person name="Huo D."/>
            <person name="Sun M."/>
            <person name="Wang L."/>
            <person name="Mercier A."/>
            <person name="Li F."/>
            <person name="Yang H."/>
            <person name="Xiang J."/>
        </authorList>
    </citation>
    <scope>NUCLEOTIDE SEQUENCE [LARGE SCALE GENOMIC DNA]</scope>
    <source>
        <strain evidence="4">Shaxun</strain>
        <tissue evidence="4">Muscle</tissue>
    </source>
</reference>
<dbReference type="InterPro" id="IPR055256">
    <property type="entry name" value="KH_1_KHDC4/BBP-like"/>
</dbReference>
<dbReference type="CDD" id="cd22384">
    <property type="entry name" value="KH-I_KHDRBS"/>
    <property type="match status" value="1"/>
</dbReference>
<evidence type="ECO:0000313" key="4">
    <source>
        <dbReference type="EMBL" id="PIK51422.1"/>
    </source>
</evidence>
<evidence type="ECO:0000256" key="1">
    <source>
        <dbReference type="ARBA" id="ARBA00022884"/>
    </source>
</evidence>
<dbReference type="Pfam" id="PF22675">
    <property type="entry name" value="KH-I_KHDC4-BBP"/>
    <property type="match status" value="1"/>
</dbReference>
<protein>
    <submittedName>
        <fullName evidence="4">KH domain-containing, RNA-binding, signal transduction-associated protein 2</fullName>
    </submittedName>
</protein>
<gene>
    <name evidence="4" type="ORF">BSL78_11699</name>
</gene>
<feature type="compositionally biased region" description="Gly residues" evidence="2">
    <location>
        <begin position="214"/>
        <end position="228"/>
    </location>
</feature>
<dbReference type="OrthoDB" id="6777263at2759"/>
<feature type="compositionally biased region" description="Low complexity" evidence="2">
    <location>
        <begin position="203"/>
        <end position="213"/>
    </location>
</feature>
<dbReference type="SUPFAM" id="SSF54791">
    <property type="entry name" value="Eukaryotic type KH-domain (KH-domain type I)"/>
    <property type="match status" value="1"/>
</dbReference>
<dbReference type="PANTHER" id="PTHR11208">
    <property type="entry name" value="RNA-BINDING PROTEIN RELATED"/>
    <property type="match status" value="1"/>
</dbReference>
<dbReference type="EMBL" id="MRZV01000374">
    <property type="protein sequence ID" value="PIK51422.1"/>
    <property type="molecule type" value="Genomic_DNA"/>
</dbReference>
<dbReference type="SMART" id="SM00322">
    <property type="entry name" value="KH"/>
    <property type="match status" value="1"/>
</dbReference>
<comment type="caution">
    <text evidence="4">The sequence shown here is derived from an EMBL/GenBank/DDBJ whole genome shotgun (WGS) entry which is preliminary data.</text>
</comment>
<dbReference type="Gene3D" id="3.30.1370.10">
    <property type="entry name" value="K Homology domain, type 1"/>
    <property type="match status" value="1"/>
</dbReference>
<feature type="compositionally biased region" description="Polar residues" evidence="2">
    <location>
        <begin position="333"/>
        <end position="346"/>
    </location>
</feature>
<dbReference type="Proteomes" id="UP000230750">
    <property type="component" value="Unassembled WGS sequence"/>
</dbReference>
<feature type="compositionally biased region" description="Acidic residues" evidence="2">
    <location>
        <begin position="242"/>
        <end position="265"/>
    </location>
</feature>
<organism evidence="4 5">
    <name type="scientific">Stichopus japonicus</name>
    <name type="common">Sea cucumber</name>
    <dbReference type="NCBI Taxonomy" id="307972"/>
    <lineage>
        <taxon>Eukaryota</taxon>
        <taxon>Metazoa</taxon>
        <taxon>Echinodermata</taxon>
        <taxon>Eleutherozoa</taxon>
        <taxon>Echinozoa</taxon>
        <taxon>Holothuroidea</taxon>
        <taxon>Aspidochirotacea</taxon>
        <taxon>Aspidochirotida</taxon>
        <taxon>Stichopodidae</taxon>
        <taxon>Apostichopus</taxon>
    </lineage>
</organism>
<dbReference type="InterPro" id="IPR045071">
    <property type="entry name" value="BBP-like"/>
</dbReference>
<feature type="compositionally biased region" description="Gly residues" evidence="2">
    <location>
        <begin position="313"/>
        <end position="324"/>
    </location>
</feature>
<dbReference type="AlphaFoldDB" id="A0A2G8KTW5"/>
<evidence type="ECO:0000256" key="2">
    <source>
        <dbReference type="SAM" id="MobiDB-lite"/>
    </source>
</evidence>
<dbReference type="GO" id="GO:0003729">
    <property type="term" value="F:mRNA binding"/>
    <property type="evidence" value="ECO:0007669"/>
    <property type="project" value="TreeGrafter"/>
</dbReference>
<feature type="region of interest" description="Disordered" evidence="2">
    <location>
        <begin position="301"/>
        <end position="356"/>
    </location>
</feature>
<dbReference type="GO" id="GO:0005634">
    <property type="term" value="C:nucleus"/>
    <property type="evidence" value="ECO:0007669"/>
    <property type="project" value="TreeGrafter"/>
</dbReference>
<dbReference type="InterPro" id="IPR004087">
    <property type="entry name" value="KH_dom"/>
</dbReference>
<dbReference type="InterPro" id="IPR036612">
    <property type="entry name" value="KH_dom_type_1_sf"/>
</dbReference>
<dbReference type="PANTHER" id="PTHR11208:SF42">
    <property type="entry name" value="QUAKING RELATED 54B, ISOFORM E"/>
    <property type="match status" value="1"/>
</dbReference>
<sequence length="356" mass="38426">MITGWYFVGFFSAIENEKGGKKNGHGVEDDLVNVVPSQPARVSCRVRVPEKEHPKYNFVGKLLGPKGSTLKQLQLDTGTRMSILGRNSIRDKAKEEEQRNTGGPKYSHLHKDLHVLIEAFCPAAEAYSRIGHALTEMKKYSLRFITLCTLSLLKYYGATSTRWRRRHGRGRGEAVLPERSANFEAKDLRGEMSGCSDCGQTFGSTRGRPVPGSRGTGRGGPRGRGAPAGRGRVAPRPLSYPVEEEYYDDGYGETYGDEGTYEDSYTEGAADEGSYGYSDGGAGDGYQSYDYGGYGGSTQSGGYGAQSGSSSGSYGGYSSGGSGWSSGAAGSGRQSMKTPTQYTQKPASRPHPYTRY</sequence>